<dbReference type="RefSeq" id="WP_183190802.1">
    <property type="nucleotide sequence ID" value="NZ_JACICD010000006.1"/>
</dbReference>
<evidence type="ECO:0000313" key="2">
    <source>
        <dbReference type="Proteomes" id="UP000533469"/>
    </source>
</evidence>
<dbReference type="EMBL" id="JACICD010000006">
    <property type="protein sequence ID" value="MBB3772642.1"/>
    <property type="molecule type" value="Genomic_DNA"/>
</dbReference>
<keyword evidence="2" id="KW-1185">Reference proteome</keyword>
<proteinExistence type="predicted"/>
<dbReference type="Proteomes" id="UP000533469">
    <property type="component" value="Unassembled WGS sequence"/>
</dbReference>
<comment type="caution">
    <text evidence="1">The sequence shown here is derived from an EMBL/GenBank/DDBJ whole genome shotgun (WGS) entry which is preliminary data.</text>
</comment>
<evidence type="ECO:0000313" key="1">
    <source>
        <dbReference type="EMBL" id="MBB3772642.1"/>
    </source>
</evidence>
<dbReference type="AlphaFoldDB" id="A0A839ZDC7"/>
<organism evidence="1 2">
    <name type="scientific">Ancylobacter tetraedralis</name>
    <dbReference type="NCBI Taxonomy" id="217068"/>
    <lineage>
        <taxon>Bacteria</taxon>
        <taxon>Pseudomonadati</taxon>
        <taxon>Pseudomonadota</taxon>
        <taxon>Alphaproteobacteria</taxon>
        <taxon>Hyphomicrobiales</taxon>
        <taxon>Xanthobacteraceae</taxon>
        <taxon>Ancylobacter</taxon>
    </lineage>
</organism>
<evidence type="ECO:0008006" key="3">
    <source>
        <dbReference type="Google" id="ProtNLM"/>
    </source>
</evidence>
<sequence>MNTPTQRESAQIVPFPTGGRAGLAARQAVARQTAEMPANLASVAFGSWYHEEAMKEERNPKN</sequence>
<dbReference type="InterPro" id="IPR021232">
    <property type="entry name" value="DUF2735"/>
</dbReference>
<accession>A0A839ZDC7</accession>
<gene>
    <name evidence="1" type="ORF">FHS55_003263</name>
</gene>
<dbReference type="Pfam" id="PF10931">
    <property type="entry name" value="DUF2735"/>
    <property type="match status" value="1"/>
</dbReference>
<reference evidence="1 2" key="1">
    <citation type="submission" date="2020-08" db="EMBL/GenBank/DDBJ databases">
        <title>Genomic Encyclopedia of Type Strains, Phase IV (KMG-IV): sequencing the most valuable type-strain genomes for metagenomic binning, comparative biology and taxonomic classification.</title>
        <authorList>
            <person name="Goeker M."/>
        </authorList>
    </citation>
    <scope>NUCLEOTIDE SEQUENCE [LARGE SCALE GENOMIC DNA]</scope>
    <source>
        <strain evidence="1 2">DSM 5895</strain>
    </source>
</reference>
<name>A0A839ZDC7_9HYPH</name>
<protein>
    <recommendedName>
        <fullName evidence="3">DUF2735 domain-containing protein</fullName>
    </recommendedName>
</protein>